<evidence type="ECO:0000313" key="2">
    <source>
        <dbReference type="EMBL" id="KAK6947362.1"/>
    </source>
</evidence>
<dbReference type="PANTHER" id="PTHR47926">
    <property type="entry name" value="PENTATRICOPEPTIDE REPEAT-CONTAINING PROTEIN"/>
    <property type="match status" value="1"/>
</dbReference>
<comment type="caution">
    <text evidence="2">The sequence shown here is derived from an EMBL/GenBank/DDBJ whole genome shotgun (WGS) entry which is preliminary data.</text>
</comment>
<dbReference type="Gene3D" id="1.25.40.10">
    <property type="entry name" value="Tetratricopeptide repeat domain"/>
    <property type="match status" value="1"/>
</dbReference>
<gene>
    <name evidence="2" type="ORF">RJ641_000835</name>
</gene>
<organism evidence="2 3">
    <name type="scientific">Dillenia turbinata</name>
    <dbReference type="NCBI Taxonomy" id="194707"/>
    <lineage>
        <taxon>Eukaryota</taxon>
        <taxon>Viridiplantae</taxon>
        <taxon>Streptophyta</taxon>
        <taxon>Embryophyta</taxon>
        <taxon>Tracheophyta</taxon>
        <taxon>Spermatophyta</taxon>
        <taxon>Magnoliopsida</taxon>
        <taxon>eudicotyledons</taxon>
        <taxon>Gunneridae</taxon>
        <taxon>Pentapetalae</taxon>
        <taxon>Dilleniales</taxon>
        <taxon>Dilleniaceae</taxon>
        <taxon>Dillenia</taxon>
    </lineage>
</organism>
<keyword evidence="3" id="KW-1185">Reference proteome</keyword>
<evidence type="ECO:0000313" key="3">
    <source>
        <dbReference type="Proteomes" id="UP001370490"/>
    </source>
</evidence>
<keyword evidence="1" id="KW-0677">Repeat</keyword>
<protein>
    <submittedName>
        <fullName evidence="2">Pentatricopeptide repeat</fullName>
    </submittedName>
</protein>
<dbReference type="Pfam" id="PF01535">
    <property type="entry name" value="PPR"/>
    <property type="match status" value="2"/>
</dbReference>
<proteinExistence type="predicted"/>
<dbReference type="GO" id="GO:0009451">
    <property type="term" value="P:RNA modification"/>
    <property type="evidence" value="ECO:0007669"/>
    <property type="project" value="InterPro"/>
</dbReference>
<dbReference type="PANTHER" id="PTHR47926:SF537">
    <property type="entry name" value="PENTACOTRIPEPTIDE-REPEAT REGION OF PRORP DOMAIN-CONTAINING PROTEIN"/>
    <property type="match status" value="1"/>
</dbReference>
<dbReference type="InterPro" id="IPR002885">
    <property type="entry name" value="PPR_rpt"/>
</dbReference>
<accession>A0AAN8WFE6</accession>
<dbReference type="InterPro" id="IPR046960">
    <property type="entry name" value="PPR_At4g14850-like_plant"/>
</dbReference>
<evidence type="ECO:0000256" key="1">
    <source>
        <dbReference type="ARBA" id="ARBA00022737"/>
    </source>
</evidence>
<reference evidence="2 3" key="1">
    <citation type="submission" date="2023-12" db="EMBL/GenBank/DDBJ databases">
        <title>A high-quality genome assembly for Dillenia turbinata (Dilleniales).</title>
        <authorList>
            <person name="Chanderbali A."/>
        </authorList>
    </citation>
    <scope>NUCLEOTIDE SEQUENCE [LARGE SCALE GENOMIC DNA]</scope>
    <source>
        <strain evidence="2">LSX21</strain>
        <tissue evidence="2">Leaf</tissue>
    </source>
</reference>
<dbReference type="InterPro" id="IPR011990">
    <property type="entry name" value="TPR-like_helical_dom_sf"/>
</dbReference>
<sequence length="164" mass="19019">MDQESIAFWSAIIAAHAGLKLWRKCLRLFRDIFSEGCWGEHTSWCPLCLHFLDRRLREVCFTRGRVGCLSKHGYEKPVVLQCNDLWPCLSWKRQGSSRVFAEMLEEGLQRDDVVYVGVWSACSNAGLVNEGLQYFERMKSERGIEPEIQHYGCTVDLLHMQRCS</sequence>
<dbReference type="EMBL" id="JBAMMX010000001">
    <property type="protein sequence ID" value="KAK6947362.1"/>
    <property type="molecule type" value="Genomic_DNA"/>
</dbReference>
<dbReference type="GO" id="GO:0003723">
    <property type="term" value="F:RNA binding"/>
    <property type="evidence" value="ECO:0007669"/>
    <property type="project" value="InterPro"/>
</dbReference>
<dbReference type="AlphaFoldDB" id="A0AAN8WFE6"/>
<name>A0AAN8WFE6_9MAGN</name>
<dbReference type="Proteomes" id="UP001370490">
    <property type="component" value="Unassembled WGS sequence"/>
</dbReference>
<dbReference type="NCBIfam" id="TIGR00756">
    <property type="entry name" value="PPR"/>
    <property type="match status" value="1"/>
</dbReference>